<evidence type="ECO:0000313" key="4">
    <source>
        <dbReference type="Proteomes" id="UP000000305"/>
    </source>
</evidence>
<dbReference type="AlphaFoldDB" id="E9GKZ4"/>
<dbReference type="InParanoid" id="E9GKZ4"/>
<keyword evidence="4" id="KW-1185">Reference proteome</keyword>
<dbReference type="HOGENOM" id="CLU_604483_0_0_1"/>
<keyword evidence="1" id="KW-0812">Transmembrane</keyword>
<dbReference type="PANTHER" id="PTHR21177:SF7">
    <property type="entry name" value="GH11627P"/>
    <property type="match status" value="1"/>
</dbReference>
<dbReference type="PANTHER" id="PTHR21177">
    <property type="entry name" value="IP06524P-RELATED"/>
    <property type="match status" value="1"/>
</dbReference>
<gene>
    <name evidence="3" type="ORF">DAPPUDRAFT_244450</name>
</gene>
<sequence>MKICRPFAVRENRQGNGCTCIPNPECLTTCSALDIQCGQICTQVTVYTAYYVQGPAYEPPYLSTSVTTYNNNCITGNCLANYVPPVAIVVGGMVAIALAVAIPLGIDPPPVERIPPEPIADFSVIEDKIPFNNQQFFEKDFPPDGCGNNSVQMEIGDLNRNLDRNRSIAGNRPSDENCEPLLRRGNCRSPQYWVTVNPTTLKGRCTPRLCGRERVFVGRDGLCHDIYDPGECQGGRRLYYSPFGDPICDCPIGQYPFPNAEDNCVALFTQGPCRDRSIVGISSQGQLECMPSKCQSTNVRDKSLQLLPAEDGQCYALGTLGPCSPPSLLGYDIFKRQMECVNVQNDTSPYFTSPEEEALVDSIYNQRSPDFDDFRISMVFKSPVGTNDIGQRRQGATTGGIFQFPGFSPETLLNPCRPGARREMNYKCTNPLTQSEKKGTVASCSAGISVSAK</sequence>
<reference evidence="3 4" key="1">
    <citation type="journal article" date="2011" name="Science">
        <title>The ecoresponsive genome of Daphnia pulex.</title>
        <authorList>
            <person name="Colbourne J.K."/>
            <person name="Pfrender M.E."/>
            <person name="Gilbert D."/>
            <person name="Thomas W.K."/>
            <person name="Tucker A."/>
            <person name="Oakley T.H."/>
            <person name="Tokishita S."/>
            <person name="Aerts A."/>
            <person name="Arnold G.J."/>
            <person name="Basu M.K."/>
            <person name="Bauer D.J."/>
            <person name="Caceres C.E."/>
            <person name="Carmel L."/>
            <person name="Casola C."/>
            <person name="Choi J.H."/>
            <person name="Detter J.C."/>
            <person name="Dong Q."/>
            <person name="Dusheyko S."/>
            <person name="Eads B.D."/>
            <person name="Frohlich T."/>
            <person name="Geiler-Samerotte K.A."/>
            <person name="Gerlach D."/>
            <person name="Hatcher P."/>
            <person name="Jogdeo S."/>
            <person name="Krijgsveld J."/>
            <person name="Kriventseva E.V."/>
            <person name="Kultz D."/>
            <person name="Laforsch C."/>
            <person name="Lindquist E."/>
            <person name="Lopez J."/>
            <person name="Manak J.R."/>
            <person name="Muller J."/>
            <person name="Pangilinan J."/>
            <person name="Patwardhan R.P."/>
            <person name="Pitluck S."/>
            <person name="Pritham E.J."/>
            <person name="Rechtsteiner A."/>
            <person name="Rho M."/>
            <person name="Rogozin I.B."/>
            <person name="Sakarya O."/>
            <person name="Salamov A."/>
            <person name="Schaack S."/>
            <person name="Shapiro H."/>
            <person name="Shiga Y."/>
            <person name="Skalitzky C."/>
            <person name="Smith Z."/>
            <person name="Souvorov A."/>
            <person name="Sung W."/>
            <person name="Tang Z."/>
            <person name="Tsuchiya D."/>
            <person name="Tu H."/>
            <person name="Vos H."/>
            <person name="Wang M."/>
            <person name="Wolf Y.I."/>
            <person name="Yamagata H."/>
            <person name="Yamada T."/>
            <person name="Ye Y."/>
            <person name="Shaw J.R."/>
            <person name="Andrews J."/>
            <person name="Crease T.J."/>
            <person name="Tang H."/>
            <person name="Lucas S.M."/>
            <person name="Robertson H.M."/>
            <person name="Bork P."/>
            <person name="Koonin E.V."/>
            <person name="Zdobnov E.M."/>
            <person name="Grigoriev I.V."/>
            <person name="Lynch M."/>
            <person name="Boore J.L."/>
        </authorList>
    </citation>
    <scope>NUCLEOTIDE SEQUENCE [LARGE SCALE GENOMIC DNA]</scope>
</reference>
<dbReference type="InterPro" id="IPR031993">
    <property type="entry name" value="DUF4789"/>
</dbReference>
<keyword evidence="1" id="KW-1133">Transmembrane helix</keyword>
<evidence type="ECO:0000259" key="2">
    <source>
        <dbReference type="Pfam" id="PF16033"/>
    </source>
</evidence>
<protein>
    <recommendedName>
        <fullName evidence="2">DUF4789 domain-containing protein</fullName>
    </recommendedName>
</protein>
<evidence type="ECO:0000256" key="1">
    <source>
        <dbReference type="SAM" id="Phobius"/>
    </source>
</evidence>
<dbReference type="eggNOG" id="ENOG502STNA">
    <property type="taxonomic scope" value="Eukaryota"/>
</dbReference>
<name>E9GKZ4_DAPPU</name>
<dbReference type="KEGG" id="dpx:DAPPUDRAFT_244450"/>
<evidence type="ECO:0000313" key="3">
    <source>
        <dbReference type="EMBL" id="EFX79764.1"/>
    </source>
</evidence>
<feature type="transmembrane region" description="Helical" evidence="1">
    <location>
        <begin position="86"/>
        <end position="106"/>
    </location>
</feature>
<organism evidence="3 4">
    <name type="scientific">Daphnia pulex</name>
    <name type="common">Water flea</name>
    <dbReference type="NCBI Taxonomy" id="6669"/>
    <lineage>
        <taxon>Eukaryota</taxon>
        <taxon>Metazoa</taxon>
        <taxon>Ecdysozoa</taxon>
        <taxon>Arthropoda</taxon>
        <taxon>Crustacea</taxon>
        <taxon>Branchiopoda</taxon>
        <taxon>Diplostraca</taxon>
        <taxon>Cladocera</taxon>
        <taxon>Anomopoda</taxon>
        <taxon>Daphniidae</taxon>
        <taxon>Daphnia</taxon>
    </lineage>
</organism>
<dbReference type="PhylomeDB" id="E9GKZ4"/>
<feature type="domain" description="DUF4789" evidence="2">
    <location>
        <begin position="231"/>
        <end position="323"/>
    </location>
</feature>
<proteinExistence type="predicted"/>
<dbReference type="Pfam" id="PF16033">
    <property type="entry name" value="DUF4789"/>
    <property type="match status" value="1"/>
</dbReference>
<dbReference type="OrthoDB" id="6347202at2759"/>
<keyword evidence="1" id="KW-0472">Membrane</keyword>
<dbReference type="STRING" id="6669.E9GKZ4"/>
<accession>E9GKZ4</accession>
<dbReference type="Proteomes" id="UP000000305">
    <property type="component" value="Unassembled WGS sequence"/>
</dbReference>
<dbReference type="EMBL" id="GL732550">
    <property type="protein sequence ID" value="EFX79764.1"/>
    <property type="molecule type" value="Genomic_DNA"/>
</dbReference>